<feature type="domain" description="Sushi" evidence="5">
    <location>
        <begin position="1"/>
        <end position="51"/>
    </location>
</feature>
<feature type="domain" description="Sushi" evidence="5">
    <location>
        <begin position="322"/>
        <end position="380"/>
    </location>
</feature>
<sequence length="1083" mass="123233">MVSRRTMPQKETFKVGDVLKFSCSQGCIMVGADSVQCYHFGWSPKLPTCKVGKVKSCAHPPQLLNGKGKEMHKEYAHNEVMEYAFNLRFLMKGSHKIQCVDGEWIALPVCIGNVLKNSNISRTSLWTSTLYSEWCCISQESYQYGEEVTYDCDEGFGTDGPASGETVRVRCYEGYSLQNDQNTMTCTESGWSPPPRCIRVKTCSKSNIRIENGFLSESTFTYPLNKQTEYKCKPGYVTADGKTSGLITCLQNGWSAQPVCIKSCDRPVFEKARVKSDGTWFRLNDRLDYECLDGYENRDGRTTGSIVCSQDGWSDKAACYERECSIPEMDPYLNAYPRKETYKVGDVLKFSCSQGRIMVGADSVQCYHFGWSPKLPACKARKVKSCAPPPQLLNGKGKKLHKEEYAHSEVVEYACNPRFLMKGSHKIQCVDGEWTALPVCIGNVLKIVMFSRNLILTFSEAQIQPCPPPPQIPNARDMTTTVKYQDGEKISILCKENYLIQDAEEIVCKDGRWQSIPRCTETFFPFYSDVSCVNPPQVENAIIHNQKSRYQSGERACYECIGNYDLFGEIDVICLNGTWRKPPQCKVSQGKCGPPPPIDNGEITSLLQSVYPPGMIVEYRCQAYYELQGNRKVVCQNGKWSQPPKCLEACLISEETMRKHHIQLRWKYDKKLYSKTEDTIEFMCQYGYRQLTPKHTFRTTCREGKFISTLNLKIFSKINTQSDTIGALETNLIQTIKLQYLSCAEERRETHEQRLYAHGTKLSYACEEGFEISENDVIICHMGKWSSPPQCAGLPPYILNGVVSHKKDSYQYGEKVTYKCDEGFGTDGPASVRCLGRKWSCPQNCISTNCVNLPTFDDAVLIDQEKDFYRSGEQVAFKCLSYYQLDGSNTIQCIKSKWIGRTAYRDVSWVNPPQVENAIIHNQKSRYQSGEKAHYECIGNYDLFGEIHVVCLNGTWTKPPQCKGKCGPPPTIENGDITSLLKSVYPPGVIVEYRCQAYYELRGNRNVVCQNGEWSEPPKCLEACVISEETMKNHHIQLRWKHDTKLYSKTEDNIVFMCQHSYRRMTPQHTFRTTCQEGKVVYP</sequence>
<gene>
    <name evidence="6" type="ORF">E5288_WYG010475</name>
</gene>
<feature type="disulfide bond" evidence="4">
    <location>
        <begin position="850"/>
        <end position="893"/>
    </location>
</feature>
<feature type="disulfide bond" evidence="4">
    <location>
        <begin position="592"/>
        <end position="635"/>
    </location>
</feature>
<feature type="disulfide bond" evidence="4">
    <location>
        <begin position="966"/>
        <end position="1009"/>
    </location>
</feature>
<evidence type="ECO:0000256" key="2">
    <source>
        <dbReference type="ARBA" id="ARBA00022729"/>
    </source>
</evidence>
<dbReference type="Gene3D" id="2.10.70.10">
    <property type="entry name" value="Complement Module, domain 1"/>
    <property type="match status" value="17"/>
</dbReference>
<dbReference type="GO" id="GO:0005615">
    <property type="term" value="C:extracellular space"/>
    <property type="evidence" value="ECO:0007669"/>
    <property type="project" value="TreeGrafter"/>
</dbReference>
<feature type="domain" description="Sushi" evidence="5">
    <location>
        <begin position="741"/>
        <end position="793"/>
    </location>
</feature>
<evidence type="ECO:0000256" key="3">
    <source>
        <dbReference type="ARBA" id="ARBA00023157"/>
    </source>
</evidence>
<comment type="caution">
    <text evidence="6">The sequence shown here is derived from an EMBL/GenBank/DDBJ whole genome shotgun (WGS) entry which is preliminary data.</text>
</comment>
<dbReference type="FunFam" id="2.10.70.10:FF:000026">
    <property type="entry name" value="Complement inhibitory factor H"/>
    <property type="match status" value="3"/>
</dbReference>
<dbReference type="FunFam" id="2.10.70.10:FF:000060">
    <property type="entry name" value="Complement inhibitory factor H"/>
    <property type="match status" value="2"/>
</dbReference>
<dbReference type="SMART" id="SM00032">
    <property type="entry name" value="CCP"/>
    <property type="match status" value="15"/>
</dbReference>
<feature type="domain" description="Sushi" evidence="5">
    <location>
        <begin position="201"/>
        <end position="262"/>
    </location>
</feature>
<dbReference type="SUPFAM" id="SSF57535">
    <property type="entry name" value="Complement control module/SCR domain"/>
    <property type="match status" value="17"/>
</dbReference>
<name>A0A6B0RXZ4_9CETA</name>
<accession>A0A6B0RXZ4</accession>
<dbReference type="EMBL" id="VBQZ03000126">
    <property type="protein sequence ID" value="MXQ95029.1"/>
    <property type="molecule type" value="Genomic_DNA"/>
</dbReference>
<comment type="caution">
    <text evidence="4">Lacks conserved residue(s) required for the propagation of feature annotation.</text>
</comment>
<dbReference type="GO" id="GO:0001851">
    <property type="term" value="F:complement component C3b binding"/>
    <property type="evidence" value="ECO:0007669"/>
    <property type="project" value="TreeGrafter"/>
</dbReference>
<dbReference type="PROSITE" id="PS50923">
    <property type="entry name" value="SUSHI"/>
    <property type="match status" value="12"/>
</dbReference>
<protein>
    <recommendedName>
        <fullName evidence="5">Sushi domain-containing protein</fullName>
    </recommendedName>
</protein>
<feature type="domain" description="Sushi" evidence="5">
    <location>
        <begin position="464"/>
        <end position="521"/>
    </location>
</feature>
<feature type="domain" description="Sushi" evidence="5">
    <location>
        <begin position="55"/>
        <end position="112"/>
    </location>
</feature>
<dbReference type="AlphaFoldDB" id="A0A6B0RXZ4"/>
<dbReference type="InterPro" id="IPR051503">
    <property type="entry name" value="ComplSys_Reg/VirEntry_Med"/>
</dbReference>
<dbReference type="PANTHER" id="PTHR45785:SF7">
    <property type="entry name" value="COMPLEMENT FACTOR H"/>
    <property type="match status" value="1"/>
</dbReference>
<evidence type="ECO:0000313" key="7">
    <source>
        <dbReference type="Proteomes" id="UP000322234"/>
    </source>
</evidence>
<feature type="domain" description="Sushi" evidence="5">
    <location>
        <begin position="530"/>
        <end position="587"/>
    </location>
</feature>
<feature type="domain" description="Sushi" evidence="5">
    <location>
        <begin position="150"/>
        <end position="199"/>
    </location>
</feature>
<reference evidence="6" key="1">
    <citation type="submission" date="2019-10" db="EMBL/GenBank/DDBJ databases">
        <title>The sequence and de novo assembly of the wild yak genome.</title>
        <authorList>
            <person name="Liu Y."/>
        </authorList>
    </citation>
    <scope>NUCLEOTIDE SEQUENCE [LARGE SCALE GENOMIC DNA]</scope>
    <source>
        <strain evidence="6">WY2019</strain>
    </source>
</reference>
<dbReference type="Pfam" id="PF00084">
    <property type="entry name" value="Sushi"/>
    <property type="match status" value="14"/>
</dbReference>
<dbReference type="GO" id="GO:0006956">
    <property type="term" value="P:complement activation"/>
    <property type="evidence" value="ECO:0007669"/>
    <property type="project" value="TreeGrafter"/>
</dbReference>
<evidence type="ECO:0000256" key="1">
    <source>
        <dbReference type="ARBA" id="ARBA00022659"/>
    </source>
</evidence>
<keyword evidence="3 4" id="KW-1015">Disulfide bond</keyword>
<organism evidence="6 7">
    <name type="scientific">Bos mutus</name>
    <name type="common">wild yak</name>
    <dbReference type="NCBI Taxonomy" id="72004"/>
    <lineage>
        <taxon>Eukaryota</taxon>
        <taxon>Metazoa</taxon>
        <taxon>Chordata</taxon>
        <taxon>Craniata</taxon>
        <taxon>Vertebrata</taxon>
        <taxon>Euteleostomi</taxon>
        <taxon>Mammalia</taxon>
        <taxon>Eutheria</taxon>
        <taxon>Laurasiatheria</taxon>
        <taxon>Artiodactyla</taxon>
        <taxon>Ruminantia</taxon>
        <taxon>Pecora</taxon>
        <taxon>Bovidae</taxon>
        <taxon>Bovinae</taxon>
        <taxon>Bos</taxon>
    </lineage>
</organism>
<dbReference type="InterPro" id="IPR035976">
    <property type="entry name" value="Sushi/SCR/CCP_sf"/>
</dbReference>
<evidence type="ECO:0000259" key="5">
    <source>
        <dbReference type="PROSITE" id="PS50923"/>
    </source>
</evidence>
<feature type="domain" description="Sushi" evidence="5">
    <location>
        <begin position="590"/>
        <end position="648"/>
    </location>
</feature>
<dbReference type="CDD" id="cd00033">
    <property type="entry name" value="CCP"/>
    <property type="match status" value="13"/>
</dbReference>
<feature type="disulfide bond" evidence="4">
    <location>
        <begin position="386"/>
        <end position="429"/>
    </location>
</feature>
<evidence type="ECO:0000313" key="6">
    <source>
        <dbReference type="EMBL" id="MXQ95029.1"/>
    </source>
</evidence>
<feature type="domain" description="Sushi" evidence="5">
    <location>
        <begin position="848"/>
        <end position="917"/>
    </location>
</feature>
<feature type="domain" description="Sushi" evidence="5">
    <location>
        <begin position="384"/>
        <end position="442"/>
    </location>
</feature>
<dbReference type="PANTHER" id="PTHR45785">
    <property type="entry name" value="COMPLEMENT FACTOR H-RELATED"/>
    <property type="match status" value="1"/>
</dbReference>
<dbReference type="InterPro" id="IPR000436">
    <property type="entry name" value="Sushi_SCR_CCP_dom"/>
</dbReference>
<keyword evidence="1 4" id="KW-0768">Sushi</keyword>
<keyword evidence="7" id="KW-1185">Reference proteome</keyword>
<evidence type="ECO:0000256" key="4">
    <source>
        <dbReference type="PROSITE-ProRule" id="PRU00302"/>
    </source>
</evidence>
<dbReference type="Proteomes" id="UP000322234">
    <property type="component" value="Unassembled WGS sequence"/>
</dbReference>
<keyword evidence="2" id="KW-0732">Signal</keyword>
<feature type="domain" description="Sushi" evidence="5">
    <location>
        <begin position="964"/>
        <end position="1022"/>
    </location>
</feature>
<proteinExistence type="predicted"/>